<feature type="signal peptide" evidence="1">
    <location>
        <begin position="1"/>
        <end position="26"/>
    </location>
</feature>
<accession>A0A1R3IPU7</accession>
<evidence type="ECO:0000313" key="3">
    <source>
        <dbReference type="Proteomes" id="UP000188268"/>
    </source>
</evidence>
<evidence type="ECO:0000313" key="2">
    <source>
        <dbReference type="EMBL" id="OMO84603.1"/>
    </source>
</evidence>
<dbReference type="EMBL" id="AWWV01009713">
    <property type="protein sequence ID" value="OMO84603.1"/>
    <property type="molecule type" value="Genomic_DNA"/>
</dbReference>
<keyword evidence="3" id="KW-1185">Reference proteome</keyword>
<organism evidence="2 3">
    <name type="scientific">Corchorus capsularis</name>
    <name type="common">Jute</name>
    <dbReference type="NCBI Taxonomy" id="210143"/>
    <lineage>
        <taxon>Eukaryota</taxon>
        <taxon>Viridiplantae</taxon>
        <taxon>Streptophyta</taxon>
        <taxon>Embryophyta</taxon>
        <taxon>Tracheophyta</taxon>
        <taxon>Spermatophyta</taxon>
        <taxon>Magnoliopsida</taxon>
        <taxon>eudicotyledons</taxon>
        <taxon>Gunneridae</taxon>
        <taxon>Pentapetalae</taxon>
        <taxon>rosids</taxon>
        <taxon>malvids</taxon>
        <taxon>Malvales</taxon>
        <taxon>Malvaceae</taxon>
        <taxon>Grewioideae</taxon>
        <taxon>Apeibeae</taxon>
        <taxon>Corchorus</taxon>
    </lineage>
</organism>
<reference evidence="2 3" key="1">
    <citation type="submission" date="2013-09" db="EMBL/GenBank/DDBJ databases">
        <title>Corchorus capsularis genome sequencing.</title>
        <authorList>
            <person name="Alam M."/>
            <person name="Haque M.S."/>
            <person name="Islam M.S."/>
            <person name="Emdad E.M."/>
            <person name="Islam M.M."/>
            <person name="Ahmed B."/>
            <person name="Halim A."/>
            <person name="Hossen Q.M.M."/>
            <person name="Hossain M.Z."/>
            <person name="Ahmed R."/>
            <person name="Khan M.M."/>
            <person name="Islam R."/>
            <person name="Rashid M.M."/>
            <person name="Khan S.A."/>
            <person name="Rahman M.S."/>
            <person name="Alam M."/>
        </authorList>
    </citation>
    <scope>NUCLEOTIDE SEQUENCE [LARGE SCALE GENOMIC DNA]</scope>
    <source>
        <strain evidence="3">cv. CVL-1</strain>
        <tissue evidence="2">Whole seedling</tissue>
    </source>
</reference>
<keyword evidence="1" id="KW-0732">Signal</keyword>
<proteinExistence type="predicted"/>
<feature type="chain" id="PRO_5011961000" evidence="1">
    <location>
        <begin position="27"/>
        <end position="84"/>
    </location>
</feature>
<gene>
    <name evidence="2" type="ORF">CCACVL1_10749</name>
</gene>
<comment type="caution">
    <text evidence="2">The sequence shown here is derived from an EMBL/GenBank/DDBJ whole genome shotgun (WGS) entry which is preliminary data.</text>
</comment>
<dbReference type="AlphaFoldDB" id="A0A1R3IPU7"/>
<dbReference type="Gramene" id="OMO84603">
    <property type="protein sequence ID" value="OMO84603"/>
    <property type="gene ID" value="CCACVL1_10749"/>
</dbReference>
<sequence>MKGRKLTFLLAAIAVLLLAAVTTVDARNKVMPFSDVQHRFATVRKDYVSCFPGAYCDESVGAYCCESLMCFYYGVSVGMCVERS</sequence>
<name>A0A1R3IPU7_COCAP</name>
<protein>
    <submittedName>
        <fullName evidence="2">Uncharacterized protein</fullName>
    </submittedName>
</protein>
<dbReference type="OrthoDB" id="10338828at2759"/>
<evidence type="ECO:0000256" key="1">
    <source>
        <dbReference type="SAM" id="SignalP"/>
    </source>
</evidence>
<dbReference type="Proteomes" id="UP000188268">
    <property type="component" value="Unassembled WGS sequence"/>
</dbReference>